<keyword evidence="2" id="KW-1185">Reference proteome</keyword>
<evidence type="ECO:0000313" key="2">
    <source>
        <dbReference type="Proteomes" id="UP000242913"/>
    </source>
</evidence>
<dbReference type="Proteomes" id="UP000242913">
    <property type="component" value="Unassembled WGS sequence"/>
</dbReference>
<gene>
    <name evidence="1" type="ORF">X798_07614</name>
</gene>
<dbReference type="EMBL" id="KZ271225">
    <property type="protein sequence ID" value="OZC05413.1"/>
    <property type="molecule type" value="Genomic_DNA"/>
</dbReference>
<accession>A0A238BJP2</accession>
<feature type="non-terminal residue" evidence="1">
    <location>
        <position position="106"/>
    </location>
</feature>
<dbReference type="AlphaFoldDB" id="A0A238BJP2"/>
<dbReference type="OrthoDB" id="10491558at2759"/>
<name>A0A238BJP2_9BILA</name>
<feature type="non-terminal residue" evidence="1">
    <location>
        <position position="1"/>
    </location>
</feature>
<organism evidence="1 2">
    <name type="scientific">Onchocerca flexuosa</name>
    <dbReference type="NCBI Taxonomy" id="387005"/>
    <lineage>
        <taxon>Eukaryota</taxon>
        <taxon>Metazoa</taxon>
        <taxon>Ecdysozoa</taxon>
        <taxon>Nematoda</taxon>
        <taxon>Chromadorea</taxon>
        <taxon>Rhabditida</taxon>
        <taxon>Spirurina</taxon>
        <taxon>Spiruromorpha</taxon>
        <taxon>Filarioidea</taxon>
        <taxon>Onchocercidae</taxon>
        <taxon>Onchocerca</taxon>
    </lineage>
</organism>
<protein>
    <submittedName>
        <fullName evidence="1">Uncharacterized protein</fullName>
    </submittedName>
</protein>
<sequence>ACGPKEHPAGAPETSAPAFAPVLLSAELDVIMDQKNISQETSETVNKLESKVESTQKVFNNTMNRIEIESIRGEKLKITYKVDAECNSLFHVMLDALVEIETVFIS</sequence>
<evidence type="ECO:0000313" key="1">
    <source>
        <dbReference type="EMBL" id="OZC05413.1"/>
    </source>
</evidence>
<reference evidence="1 2" key="1">
    <citation type="submission" date="2015-12" db="EMBL/GenBank/DDBJ databases">
        <title>Draft genome of the nematode, Onchocerca flexuosa.</title>
        <authorList>
            <person name="Mitreva M."/>
        </authorList>
    </citation>
    <scope>NUCLEOTIDE SEQUENCE [LARGE SCALE GENOMIC DNA]</scope>
    <source>
        <strain evidence="1">Red Deer</strain>
    </source>
</reference>
<proteinExistence type="predicted"/>